<comment type="subcellular location">
    <subcellularLocation>
        <location evidence="1">Membrane</location>
    </subcellularLocation>
</comment>
<evidence type="ECO:0000313" key="5">
    <source>
        <dbReference type="EMBL" id="ALS32850.1"/>
    </source>
</evidence>
<gene>
    <name evidence="5" type="primary">slyB</name>
    <name evidence="5" type="ORF">PTRA_a1673</name>
</gene>
<dbReference type="InterPro" id="IPR051407">
    <property type="entry name" value="Bact_OM_lipoprot/Surf_antigen"/>
</dbReference>
<feature type="chain" id="PRO_5006833958" evidence="3">
    <location>
        <begin position="21"/>
        <end position="155"/>
    </location>
</feature>
<evidence type="ECO:0000256" key="2">
    <source>
        <dbReference type="ARBA" id="ARBA00023136"/>
    </source>
</evidence>
<dbReference type="KEGG" id="ptn:PTRA_a1673"/>
<dbReference type="Pfam" id="PF05433">
    <property type="entry name" value="Rick_17kDa_Anti"/>
    <property type="match status" value="1"/>
</dbReference>
<evidence type="ECO:0000313" key="6">
    <source>
        <dbReference type="Proteomes" id="UP000065261"/>
    </source>
</evidence>
<keyword evidence="3" id="KW-0732">Signal</keyword>
<evidence type="ECO:0000256" key="1">
    <source>
        <dbReference type="ARBA" id="ARBA00004370"/>
    </source>
</evidence>
<reference evidence="5 6" key="1">
    <citation type="submission" date="2015-03" db="EMBL/GenBank/DDBJ databases">
        <authorList>
            <person name="Murphy D."/>
        </authorList>
    </citation>
    <scope>NUCLEOTIDE SEQUENCE [LARGE SCALE GENOMIC DNA]</scope>
    <source>
        <strain evidence="5 6">KMM 520</strain>
    </source>
</reference>
<dbReference type="PATRIC" id="fig|1315283.4.peg.1442"/>
<dbReference type="AlphaFoldDB" id="A0A0U2X250"/>
<accession>A0A0U2X250</accession>
<dbReference type="PANTHER" id="PTHR35603">
    <property type="match status" value="1"/>
</dbReference>
<keyword evidence="2" id="KW-0472">Membrane</keyword>
<dbReference type="OrthoDB" id="6291231at2"/>
<protein>
    <submittedName>
        <fullName evidence="5">Outer membrane lipoprotein SlyB</fullName>
    </submittedName>
</protein>
<evidence type="ECO:0000259" key="4">
    <source>
        <dbReference type="Pfam" id="PF05433"/>
    </source>
</evidence>
<organism evidence="5">
    <name type="scientific">Pseudoalteromonas translucida KMM 520</name>
    <dbReference type="NCBI Taxonomy" id="1315283"/>
    <lineage>
        <taxon>Bacteria</taxon>
        <taxon>Pseudomonadati</taxon>
        <taxon>Pseudomonadota</taxon>
        <taxon>Gammaproteobacteria</taxon>
        <taxon>Alteromonadales</taxon>
        <taxon>Pseudoalteromonadaceae</taxon>
        <taxon>Pseudoalteromonas</taxon>
    </lineage>
</organism>
<proteinExistence type="predicted"/>
<feature type="domain" description="Glycine zipper 2TM" evidence="4">
    <location>
        <begin position="59"/>
        <end position="96"/>
    </location>
</feature>
<dbReference type="GO" id="GO:0019867">
    <property type="term" value="C:outer membrane"/>
    <property type="evidence" value="ECO:0007669"/>
    <property type="project" value="InterPro"/>
</dbReference>
<name>A0A0U2X250_9GAMM</name>
<keyword evidence="5" id="KW-0449">Lipoprotein</keyword>
<dbReference type="PANTHER" id="PTHR35603:SF2">
    <property type="entry name" value="OUTER MEMBRANE LIPOPROTEIN"/>
    <property type="match status" value="1"/>
</dbReference>
<feature type="signal peptide" evidence="3">
    <location>
        <begin position="1"/>
        <end position="20"/>
    </location>
</feature>
<dbReference type="EMBL" id="CP011034">
    <property type="protein sequence ID" value="ALS32850.1"/>
    <property type="molecule type" value="Genomic_DNA"/>
</dbReference>
<dbReference type="Proteomes" id="UP000065261">
    <property type="component" value="Chromosome I"/>
</dbReference>
<evidence type="ECO:0000256" key="3">
    <source>
        <dbReference type="SAM" id="SignalP"/>
    </source>
</evidence>
<dbReference type="RefSeq" id="WP_058373253.1">
    <property type="nucleotide sequence ID" value="NZ_CP011034.1"/>
</dbReference>
<dbReference type="InterPro" id="IPR008816">
    <property type="entry name" value="Gly_zipper_2TM_dom"/>
</dbReference>
<sequence>MKAITVLMCALLTISAPALANYERNKAVAVQQVLFGDVQSVRNITEQELVQDQSSGWKTFGGALLGGVVGNQFGGGSGRTVATILGSVIGGNVAHNQQQKSHYQQTHLVELLIQVENGDQFMVVQNQDQSMRFSKGDSVRLVYLNDNNVRVDKAY</sequence>